<keyword evidence="1" id="KW-0808">Transferase</keyword>
<evidence type="ECO:0000256" key="1">
    <source>
        <dbReference type="ARBA" id="ARBA00022679"/>
    </source>
</evidence>
<dbReference type="InterPro" id="IPR051016">
    <property type="entry name" value="Diverse_Substrate_AcTransf"/>
</dbReference>
<dbReference type="PROSITE" id="PS51186">
    <property type="entry name" value="GNAT"/>
    <property type="match status" value="1"/>
</dbReference>
<dbReference type="Pfam" id="PF00583">
    <property type="entry name" value="Acetyltransf_1"/>
    <property type="match status" value="1"/>
</dbReference>
<dbReference type="InterPro" id="IPR016181">
    <property type="entry name" value="Acyl_CoA_acyltransferase"/>
</dbReference>
<keyword evidence="2" id="KW-0012">Acyltransferase</keyword>
<evidence type="ECO:0000313" key="5">
    <source>
        <dbReference type="Proteomes" id="UP001522868"/>
    </source>
</evidence>
<organism evidence="4 5">
    <name type="scientific">Streptomyces lichenis</name>
    <dbReference type="NCBI Taxonomy" id="2306967"/>
    <lineage>
        <taxon>Bacteria</taxon>
        <taxon>Bacillati</taxon>
        <taxon>Actinomycetota</taxon>
        <taxon>Actinomycetes</taxon>
        <taxon>Kitasatosporales</taxon>
        <taxon>Streptomycetaceae</taxon>
        <taxon>Streptomyces</taxon>
    </lineage>
</organism>
<accession>A0ABT0IGX0</accession>
<evidence type="ECO:0000256" key="2">
    <source>
        <dbReference type="ARBA" id="ARBA00023315"/>
    </source>
</evidence>
<reference evidence="4 5" key="1">
    <citation type="submission" date="2022-04" db="EMBL/GenBank/DDBJ databases">
        <title>Streptomyces sp. nov. LCR6-01 isolated from Lichen of Dirinaria sp.</title>
        <authorList>
            <person name="Kanchanasin P."/>
            <person name="Tanasupawat S."/>
            <person name="Phongsopitanun W."/>
        </authorList>
    </citation>
    <scope>NUCLEOTIDE SEQUENCE [LARGE SCALE GENOMIC DNA]</scope>
    <source>
        <strain evidence="4 5">LCR6-01</strain>
    </source>
</reference>
<protein>
    <submittedName>
        <fullName evidence="4">GNAT family N-acetyltransferase</fullName>
    </submittedName>
</protein>
<proteinExistence type="predicted"/>
<name>A0ABT0IGX0_9ACTN</name>
<dbReference type="InterPro" id="IPR000182">
    <property type="entry name" value="GNAT_dom"/>
</dbReference>
<feature type="domain" description="N-acetyltransferase" evidence="3">
    <location>
        <begin position="1"/>
        <end position="158"/>
    </location>
</feature>
<dbReference type="SUPFAM" id="SSF55729">
    <property type="entry name" value="Acyl-CoA N-acyltransferases (Nat)"/>
    <property type="match status" value="1"/>
</dbReference>
<dbReference type="PANTHER" id="PTHR10545:SF29">
    <property type="entry name" value="GH14572P-RELATED"/>
    <property type="match status" value="1"/>
</dbReference>
<sequence length="159" mass="17712">MIRTAVPEDVPVILALVHELAAYERASHEVLATEEQLREALFGEHPAAFAHIAEDGGGEPVGFALWFRNFSTWRGTHGIYLEDLYVRPEARRGGHGRALLRELARICVERGYGRLEWSVLDWNAPAIEFYRSIGAEPMSEWTVNRVSDGALVKLAAADG</sequence>
<dbReference type="CDD" id="cd04301">
    <property type="entry name" value="NAT_SF"/>
    <property type="match status" value="1"/>
</dbReference>
<evidence type="ECO:0000259" key="3">
    <source>
        <dbReference type="PROSITE" id="PS51186"/>
    </source>
</evidence>
<dbReference type="PANTHER" id="PTHR10545">
    <property type="entry name" value="DIAMINE N-ACETYLTRANSFERASE"/>
    <property type="match status" value="1"/>
</dbReference>
<dbReference type="RefSeq" id="WP_248636391.1">
    <property type="nucleotide sequence ID" value="NZ_JALPTH010000028.1"/>
</dbReference>
<comment type="caution">
    <text evidence="4">The sequence shown here is derived from an EMBL/GenBank/DDBJ whole genome shotgun (WGS) entry which is preliminary data.</text>
</comment>
<evidence type="ECO:0000313" key="4">
    <source>
        <dbReference type="EMBL" id="MCK8680574.1"/>
    </source>
</evidence>
<keyword evidence="5" id="KW-1185">Reference proteome</keyword>
<dbReference type="Proteomes" id="UP001522868">
    <property type="component" value="Unassembled WGS sequence"/>
</dbReference>
<dbReference type="Gene3D" id="3.40.630.30">
    <property type="match status" value="1"/>
</dbReference>
<dbReference type="EMBL" id="JALPTH010000028">
    <property type="protein sequence ID" value="MCK8680574.1"/>
    <property type="molecule type" value="Genomic_DNA"/>
</dbReference>
<gene>
    <name evidence="4" type="ORF">M1O15_24895</name>
</gene>